<keyword evidence="2" id="KW-1185">Reference proteome</keyword>
<evidence type="ECO:0000313" key="2">
    <source>
        <dbReference type="Proteomes" id="UP000654573"/>
    </source>
</evidence>
<dbReference type="Proteomes" id="UP000654573">
    <property type="component" value="Unassembled WGS sequence"/>
</dbReference>
<reference evidence="1 2" key="1">
    <citation type="submission" date="2020-08" db="EMBL/GenBank/DDBJ databases">
        <title>Genome public.</title>
        <authorList>
            <person name="Liu C."/>
            <person name="Sun Q."/>
        </authorList>
    </citation>
    <scope>NUCLEOTIDE SEQUENCE [LARGE SCALE GENOMIC DNA]</scope>
    <source>
        <strain evidence="1 2">NSJ-34</strain>
    </source>
</reference>
<gene>
    <name evidence="1" type="ORF">H8S76_00735</name>
</gene>
<sequence>MKKIDELNLGFSDAQNYSRRDNKKMFNDIFVKNYFLEKLINPNIYFLIGEKGTGKTAYSVFLKNNNYKENKTMLTYISATDYDKFYNIKKQKNLELTDFVGIWKVILLLLLSKSITDDDKVISIFHKSNIDNLISAIDEYYMNAFTPEIITALKIVDETELAAKLICKYSEVGGKTGTKLEFSETRFQMNLYYIEKNFSDAIRKLKLNKNVNLFIDGIDVRPNTIPYDDYIQCIRGLADACWSLNTELFQNVKDSKGHFKIVLLLRPDIYSALNLQNATNKLRDNAVFLDWRTTYKDYKTSNLYKVSERILEYQQSEQIVDIWEKYLPWKLPTTNQGREYDTAFMEFLRISLSRPRDIVVILQILHELMLRDGLGDEMEFSFNIYQNDDFQNAYSEYFMSSLKDQLSFYYSIEDFNHFIKFFDYFRDSDFSYEEYYQLYEKFTDYILTNASDIPEFVDDPKKFLQLLYDSNVIAAIENCGEPNAYYHFSYREKSISNIEPKVPVDTNVSYRFHYGLYKRAKFGRF</sequence>
<dbReference type="EMBL" id="JACOOU010000001">
    <property type="protein sequence ID" value="MBC5670764.1"/>
    <property type="molecule type" value="Genomic_DNA"/>
</dbReference>
<accession>A0ABR7F6D4</accession>
<evidence type="ECO:0000313" key="1">
    <source>
        <dbReference type="EMBL" id="MBC5670764.1"/>
    </source>
</evidence>
<organism evidence="1 2">
    <name type="scientific">Blautia celeris</name>
    <dbReference type="NCBI Taxonomy" id="2763026"/>
    <lineage>
        <taxon>Bacteria</taxon>
        <taxon>Bacillati</taxon>
        <taxon>Bacillota</taxon>
        <taxon>Clostridia</taxon>
        <taxon>Lachnospirales</taxon>
        <taxon>Lachnospiraceae</taxon>
        <taxon>Blautia</taxon>
    </lineage>
</organism>
<name>A0ABR7F6D4_9FIRM</name>
<comment type="caution">
    <text evidence="1">The sequence shown here is derived from an EMBL/GenBank/DDBJ whole genome shotgun (WGS) entry which is preliminary data.</text>
</comment>
<protein>
    <submittedName>
        <fullName evidence="1">FunZ protein</fullName>
    </submittedName>
</protein>
<dbReference type="RefSeq" id="WP_186970941.1">
    <property type="nucleotide sequence ID" value="NZ_JACOOU010000001.1"/>
</dbReference>
<dbReference type="NCBIfam" id="NF047389">
    <property type="entry name" value="ATPase_Sll1717"/>
    <property type="match status" value="1"/>
</dbReference>
<dbReference type="InterPro" id="IPR059206">
    <property type="entry name" value="Sll1717-like"/>
</dbReference>
<proteinExistence type="predicted"/>